<keyword evidence="3" id="KW-1185">Reference proteome</keyword>
<evidence type="ECO:0000256" key="1">
    <source>
        <dbReference type="SAM" id="Coils"/>
    </source>
</evidence>
<evidence type="ECO:0000313" key="3">
    <source>
        <dbReference type="Proteomes" id="UP001205998"/>
    </source>
</evidence>
<accession>A0AAD4ZZ25</accession>
<dbReference type="Proteomes" id="UP001205998">
    <property type="component" value="Unassembled WGS sequence"/>
</dbReference>
<sequence>MQKGVTDWDAFLNLIIEKITEEKAILVQKVQTLEDTLAMEQKQREQNINHRNDTHLQNITELQSSLKLHEEQEKAVERESESCVTEQKQLLERVAQLEASLEFERYKWEEKNKKDQLDMDERINLPLLTIRELQDSLNHCEKKKDRAEHKRDHLMRYQKLLEDIQELQETVNHCYLLLQMIKKTTTEHIKHTTEHII</sequence>
<reference evidence="2" key="1">
    <citation type="submission" date="2018-07" db="EMBL/GenBank/DDBJ databases">
        <title>Comparative genomics of catfishes provides insights into carnivory and benthic adaptation.</title>
        <authorList>
            <person name="Zhang Y."/>
            <person name="Wang D."/>
            <person name="Peng Z."/>
            <person name="Zheng S."/>
            <person name="Shao F."/>
            <person name="Tao W."/>
        </authorList>
    </citation>
    <scope>NUCLEOTIDE SEQUENCE</scope>
    <source>
        <strain evidence="2">Chongqing</strain>
    </source>
</reference>
<protein>
    <submittedName>
        <fullName evidence="2">Uncharacterized protein</fullName>
    </submittedName>
</protein>
<proteinExistence type="predicted"/>
<feature type="coiled-coil region" evidence="1">
    <location>
        <begin position="16"/>
        <end position="79"/>
    </location>
</feature>
<evidence type="ECO:0000313" key="2">
    <source>
        <dbReference type="EMBL" id="KAI5606414.1"/>
    </source>
</evidence>
<feature type="coiled-coil region" evidence="1">
    <location>
        <begin position="130"/>
        <end position="170"/>
    </location>
</feature>
<comment type="caution">
    <text evidence="2">The sequence shown here is derived from an EMBL/GenBank/DDBJ whole genome shotgun (WGS) entry which is preliminary data.</text>
</comment>
<dbReference type="EMBL" id="MU599021">
    <property type="protein sequence ID" value="KAI5606414.1"/>
    <property type="molecule type" value="Genomic_DNA"/>
</dbReference>
<organism evidence="2 3">
    <name type="scientific">Silurus asotus</name>
    <name type="common">Amur catfish</name>
    <name type="synonym">Parasilurus asotus</name>
    <dbReference type="NCBI Taxonomy" id="30991"/>
    <lineage>
        <taxon>Eukaryota</taxon>
        <taxon>Metazoa</taxon>
        <taxon>Chordata</taxon>
        <taxon>Craniata</taxon>
        <taxon>Vertebrata</taxon>
        <taxon>Euteleostomi</taxon>
        <taxon>Actinopterygii</taxon>
        <taxon>Neopterygii</taxon>
        <taxon>Teleostei</taxon>
        <taxon>Ostariophysi</taxon>
        <taxon>Siluriformes</taxon>
        <taxon>Siluridae</taxon>
        <taxon>Silurus</taxon>
    </lineage>
</organism>
<name>A0AAD4ZZ25_SILAS</name>
<keyword evidence="1" id="KW-0175">Coiled coil</keyword>
<gene>
    <name evidence="2" type="ORF">C0J50_12530</name>
</gene>
<dbReference type="AlphaFoldDB" id="A0AAD4ZZ25"/>